<dbReference type="GeneID" id="117654366"/>
<organism evidence="3">
    <name type="scientific">Thrips palmi</name>
    <name type="common">Melon thrips</name>
    <dbReference type="NCBI Taxonomy" id="161013"/>
    <lineage>
        <taxon>Eukaryota</taxon>
        <taxon>Metazoa</taxon>
        <taxon>Ecdysozoa</taxon>
        <taxon>Arthropoda</taxon>
        <taxon>Hexapoda</taxon>
        <taxon>Insecta</taxon>
        <taxon>Pterygota</taxon>
        <taxon>Neoptera</taxon>
        <taxon>Paraneoptera</taxon>
        <taxon>Thysanoptera</taxon>
        <taxon>Terebrantia</taxon>
        <taxon>Thripoidea</taxon>
        <taxon>Thripidae</taxon>
        <taxon>Thrips</taxon>
    </lineage>
</organism>
<dbReference type="AlphaFoldDB" id="A0A6P9AHL2"/>
<dbReference type="Proteomes" id="UP000515158">
    <property type="component" value="Unplaced"/>
</dbReference>
<name>A0A6P9AHL2_THRPL</name>
<dbReference type="OrthoDB" id="8240352at2759"/>
<feature type="region of interest" description="Disordered" evidence="1">
    <location>
        <begin position="99"/>
        <end position="123"/>
    </location>
</feature>
<feature type="region of interest" description="Disordered" evidence="1">
    <location>
        <begin position="148"/>
        <end position="208"/>
    </location>
</feature>
<sequence length="586" mass="67236">MEQVEVMINVEDRAIPVDIRTNGTIADLKKEFDEICHEDDALARRRSKYSPTFSMVYNSEKKEIKRKFIFRGGENVFVGWSPLNLEDITDNVTQSLPEQTVPSQTNAEATTLSATQNDDSGDDLLQFQEDDLSLFGNITVKESLVPPNCNDTTLMYESTDENDDELAREKIDDPNFTPDENEESSTDSDEDSSPNEETIKKRKRRAEYRKPAKKIRKFGKVLTKANALPIFSAALRQKLKNNNVKMSSVLEETRLHLEVEIEDTYLRKFEMNLLTSALIKEYPILADPNSGSKGSKSLRRSIQKSFSSKRYRDNQKENQENPSTSNQPAKKKTNPMRRELPSTSTSTETLTAELQSGMVSDPRRLKWLIDRTYKERSSAFAMTEDKLGMLKLYPHLKNGKMMIYEYLLVIEKNETAIENNSQKFLTLLSSYLSIPQHTVDNSLEILNLIQDQLIPKLLRKQRLRKAITFKDATQVDQRTLEQFNTLQAPCIVATVTTSREGKRVLNTSVLLMHDDVINVIKEPTLFQVMQQLLAPYWLLDVKYPRAYESFLRLLESYLHGELSAGTKKTRAKQEYLALTRDLIGIQ</sequence>
<feature type="compositionally biased region" description="Basic and acidic residues" evidence="1">
    <location>
        <begin position="310"/>
        <end position="319"/>
    </location>
</feature>
<accession>A0A6P9AHL2</accession>
<feature type="region of interest" description="Disordered" evidence="1">
    <location>
        <begin position="285"/>
        <end position="348"/>
    </location>
</feature>
<reference evidence="3" key="1">
    <citation type="submission" date="2025-08" db="UniProtKB">
        <authorList>
            <consortium name="RefSeq"/>
        </authorList>
    </citation>
    <scope>IDENTIFICATION</scope>
    <source>
        <tissue evidence="3">Total insect</tissue>
    </source>
</reference>
<protein>
    <submittedName>
        <fullName evidence="3">Uncharacterized protein LOC117654366</fullName>
    </submittedName>
</protein>
<dbReference type="KEGG" id="tpal:117654366"/>
<keyword evidence="2" id="KW-1185">Reference proteome</keyword>
<proteinExistence type="predicted"/>
<feature type="compositionally biased region" description="Polar residues" evidence="1">
    <location>
        <begin position="99"/>
        <end position="118"/>
    </location>
</feature>
<feature type="compositionally biased region" description="Acidic residues" evidence="1">
    <location>
        <begin position="179"/>
        <end position="194"/>
    </location>
</feature>
<evidence type="ECO:0000313" key="2">
    <source>
        <dbReference type="Proteomes" id="UP000515158"/>
    </source>
</evidence>
<gene>
    <name evidence="3" type="primary">LOC117654366</name>
</gene>
<evidence type="ECO:0000256" key="1">
    <source>
        <dbReference type="SAM" id="MobiDB-lite"/>
    </source>
</evidence>
<dbReference type="RefSeq" id="XP_034256859.1">
    <property type="nucleotide sequence ID" value="XM_034400968.1"/>
</dbReference>
<dbReference type="InParanoid" id="A0A6P9AHL2"/>
<evidence type="ECO:0000313" key="3">
    <source>
        <dbReference type="RefSeq" id="XP_034256859.1"/>
    </source>
</evidence>